<evidence type="ECO:0000313" key="3">
    <source>
        <dbReference type="EMBL" id="MBJ6121125.1"/>
    </source>
</evidence>
<organism evidence="3 4">
    <name type="scientific">Sphingomonas mollis</name>
    <dbReference type="NCBI Taxonomy" id="2795726"/>
    <lineage>
        <taxon>Bacteria</taxon>
        <taxon>Pseudomonadati</taxon>
        <taxon>Pseudomonadota</taxon>
        <taxon>Alphaproteobacteria</taxon>
        <taxon>Sphingomonadales</taxon>
        <taxon>Sphingomonadaceae</taxon>
        <taxon>Sphingomonas</taxon>
    </lineage>
</organism>
<accession>A0ABS0XMR1</accession>
<dbReference type="Proteomes" id="UP000640426">
    <property type="component" value="Unassembled WGS sequence"/>
</dbReference>
<keyword evidence="1" id="KW-0472">Membrane</keyword>
<dbReference type="InterPro" id="IPR036465">
    <property type="entry name" value="vWFA_dom_sf"/>
</dbReference>
<dbReference type="EMBL" id="JAELXS010000002">
    <property type="protein sequence ID" value="MBJ6121125.1"/>
    <property type="molecule type" value="Genomic_DNA"/>
</dbReference>
<evidence type="ECO:0000313" key="4">
    <source>
        <dbReference type="Proteomes" id="UP000640426"/>
    </source>
</evidence>
<feature type="domain" description="Putative Flp pilus-assembly TadG-like N-terminal" evidence="2">
    <location>
        <begin position="29"/>
        <end position="75"/>
    </location>
</feature>
<keyword evidence="1" id="KW-0812">Transmembrane</keyword>
<protein>
    <recommendedName>
        <fullName evidence="2">Putative Flp pilus-assembly TadG-like N-terminal domain-containing protein</fullName>
    </recommendedName>
</protein>
<dbReference type="InterPro" id="IPR028087">
    <property type="entry name" value="Tad_N"/>
</dbReference>
<name>A0ABS0XMR1_9SPHN</name>
<dbReference type="RefSeq" id="WP_199035715.1">
    <property type="nucleotide sequence ID" value="NZ_JAELXS010000002.1"/>
</dbReference>
<reference evidence="4" key="1">
    <citation type="submission" date="2020-12" db="EMBL/GenBank/DDBJ databases">
        <title>Hymenobacter sp.</title>
        <authorList>
            <person name="Kim M.K."/>
        </authorList>
    </citation>
    <scope>NUCLEOTIDE SEQUENCE [LARGE SCALE GENOMIC DNA]</scope>
    <source>
        <strain evidence="4">BT553</strain>
    </source>
</reference>
<keyword evidence="4" id="KW-1185">Reference proteome</keyword>
<evidence type="ECO:0000259" key="2">
    <source>
        <dbReference type="Pfam" id="PF13400"/>
    </source>
</evidence>
<dbReference type="Gene3D" id="3.40.50.410">
    <property type="entry name" value="von Willebrand factor, type A domain"/>
    <property type="match status" value="1"/>
</dbReference>
<comment type="caution">
    <text evidence="3">The sequence shown here is derived from an EMBL/GenBank/DDBJ whole genome shotgun (WGS) entry which is preliminary data.</text>
</comment>
<proteinExistence type="predicted"/>
<sequence>MLKFPLRLRRLCRLRQTDKCSDLLTDRRGNVLMIFAFSVIPITFATGMGIDYAGAMRLQTRINAVADAASLAAVTAPMMKKSILDACTSARATFTSQSSNIIGLTLDATQSSNLSIAITDTLPTGSPVTVTCPVTGTVTVPTALPLSRTAVTTYTARSSNNFSGVLGVASLGIGGASTAKTTLAPYIDIHLALDTSQSMGLAATDADALKLWQKTGEVNGRSCQFGCHERSWHDGKLDTISNEQVAINNGIKLRVNILRDATIDMIDTATANQGTSRNYQFALYRIGKNDGRYNTGIDEYMKLTTRLADVRSKVSALTLGTNDGAVGFGDTDLPTSTSFVLPYLKATSATFDDGTTQAKARKFFFMVTDGVTDTEGSCTYGHCTAAIDPATCDAYKAKGITVGIVYTTYLPTKADPTKPSSTALRDEYIKLVQPIAGTIRPNLEKCASSGWFFEASDAATIHSAMQTLFRQASQTPSIIQ</sequence>
<gene>
    <name evidence="3" type="ORF">JAO74_04880</name>
</gene>
<evidence type="ECO:0000256" key="1">
    <source>
        <dbReference type="SAM" id="Phobius"/>
    </source>
</evidence>
<keyword evidence="1" id="KW-1133">Transmembrane helix</keyword>
<dbReference type="Pfam" id="PF13400">
    <property type="entry name" value="Tad"/>
    <property type="match status" value="1"/>
</dbReference>
<feature type="transmembrane region" description="Helical" evidence="1">
    <location>
        <begin position="31"/>
        <end position="50"/>
    </location>
</feature>